<gene>
    <name evidence="2" type="ORF">C480_04746</name>
</gene>
<evidence type="ECO:0000256" key="1">
    <source>
        <dbReference type="SAM" id="Phobius"/>
    </source>
</evidence>
<evidence type="ECO:0000313" key="3">
    <source>
        <dbReference type="Proteomes" id="UP000011591"/>
    </source>
</evidence>
<sequence>MWIVSIGLFLIYALYSILSILNIPSELVTYVSFIGTLNMNSAVLASTAFIIAVGSFKIFNSAKQNYQQYYIQYLISDFLILQNDQISSGQQIDLSHSLDMEDLE</sequence>
<name>M0B936_9EURY</name>
<feature type="transmembrane region" description="Helical" evidence="1">
    <location>
        <begin position="29"/>
        <end position="53"/>
    </location>
</feature>
<comment type="caution">
    <text evidence="2">The sequence shown here is derived from an EMBL/GenBank/DDBJ whole genome shotgun (WGS) entry which is preliminary data.</text>
</comment>
<evidence type="ECO:0000313" key="2">
    <source>
        <dbReference type="EMBL" id="ELZ07335.1"/>
    </source>
</evidence>
<keyword evidence="1" id="KW-0472">Membrane</keyword>
<reference evidence="2 3" key="1">
    <citation type="journal article" date="2014" name="PLoS Genet.">
        <title>Phylogenetically driven sequencing of extremely halophilic archaea reveals strategies for static and dynamic osmo-response.</title>
        <authorList>
            <person name="Becker E.A."/>
            <person name="Seitzer P.M."/>
            <person name="Tritt A."/>
            <person name="Larsen D."/>
            <person name="Krusor M."/>
            <person name="Yao A.I."/>
            <person name="Wu D."/>
            <person name="Madern D."/>
            <person name="Eisen J.A."/>
            <person name="Darling A.E."/>
            <person name="Facciotti M.T."/>
        </authorList>
    </citation>
    <scope>NUCLEOTIDE SEQUENCE [LARGE SCALE GENOMIC DNA]</scope>
    <source>
        <strain evidence="2 3">DSM 13077</strain>
    </source>
</reference>
<dbReference type="EMBL" id="AOIP01000015">
    <property type="protein sequence ID" value="ELZ07335.1"/>
    <property type="molecule type" value="Genomic_DNA"/>
</dbReference>
<keyword evidence="1" id="KW-1133">Transmembrane helix</keyword>
<organism evidence="2 3">
    <name type="scientific">Natrialba aegyptia DSM 13077</name>
    <dbReference type="NCBI Taxonomy" id="1227491"/>
    <lineage>
        <taxon>Archaea</taxon>
        <taxon>Methanobacteriati</taxon>
        <taxon>Methanobacteriota</taxon>
        <taxon>Stenosarchaea group</taxon>
        <taxon>Halobacteria</taxon>
        <taxon>Halobacteriales</taxon>
        <taxon>Natrialbaceae</taxon>
        <taxon>Natrialba</taxon>
    </lineage>
</organism>
<dbReference type="Proteomes" id="UP000011591">
    <property type="component" value="Unassembled WGS sequence"/>
</dbReference>
<keyword evidence="3" id="KW-1185">Reference proteome</keyword>
<accession>M0B936</accession>
<protein>
    <submittedName>
        <fullName evidence="2">Uncharacterized protein</fullName>
    </submittedName>
</protein>
<dbReference type="AlphaFoldDB" id="M0B936"/>
<keyword evidence="1" id="KW-0812">Transmembrane</keyword>
<proteinExistence type="predicted"/>